<feature type="non-terminal residue" evidence="1">
    <location>
        <position position="21"/>
    </location>
</feature>
<comment type="caution">
    <text evidence="1">The sequence shown here is derived from an EMBL/GenBank/DDBJ whole genome shotgun (WGS) entry which is preliminary data.</text>
</comment>
<dbReference type="AlphaFoldDB" id="W3V572"/>
<dbReference type="EMBL" id="AYSJ01000014">
    <property type="protein sequence ID" value="ETS30189.1"/>
    <property type="molecule type" value="Genomic_DNA"/>
</dbReference>
<name>W3V572_9GAMM</name>
<evidence type="ECO:0000313" key="1">
    <source>
        <dbReference type="EMBL" id="ETS30189.1"/>
    </source>
</evidence>
<dbReference type="Proteomes" id="UP000018957">
    <property type="component" value="Unassembled WGS sequence"/>
</dbReference>
<evidence type="ECO:0000313" key="2">
    <source>
        <dbReference type="Proteomes" id="UP000018957"/>
    </source>
</evidence>
<reference evidence="1 2" key="1">
    <citation type="submission" date="2013-11" db="EMBL/GenBank/DDBJ databases">
        <title>Elucidation of the Photorhabdus temperata genome and generation of transposon mutant library to identify motility mutants.</title>
        <authorList>
            <person name="Hurst S.G.IV."/>
            <person name="Micheals B."/>
            <person name="Abebe-Akele F."/>
            <person name="Rowedder H."/>
            <person name="Bullock H."/>
            <person name="Jackobeck R."/>
            <person name="Janicki E."/>
            <person name="Tisa L.S."/>
        </authorList>
    </citation>
    <scope>NUCLEOTIDE SEQUENCE [LARGE SCALE GENOMIC DNA]</scope>
    <source>
        <strain evidence="1 2">NC19</strain>
    </source>
</reference>
<sequence length="21" mass="2277">MAMLMLHRGDSVTQVAKTLCA</sequence>
<accession>W3V572</accession>
<organism evidence="1 2">
    <name type="scientific">Photorhabdus khanii NC19</name>
    <dbReference type="NCBI Taxonomy" id="1004151"/>
    <lineage>
        <taxon>Bacteria</taxon>
        <taxon>Pseudomonadati</taxon>
        <taxon>Pseudomonadota</taxon>
        <taxon>Gammaproteobacteria</taxon>
        <taxon>Enterobacterales</taxon>
        <taxon>Morganellaceae</taxon>
        <taxon>Photorhabdus</taxon>
    </lineage>
</organism>
<protein>
    <submittedName>
        <fullName evidence="1">Uncharacterized protein</fullName>
    </submittedName>
</protein>
<proteinExistence type="predicted"/>
<gene>
    <name evidence="1" type="ORF">PTE_03527</name>
</gene>
<keyword evidence="2" id="KW-1185">Reference proteome</keyword>